<evidence type="ECO:0000259" key="16">
    <source>
        <dbReference type="PROSITE" id="PS50885"/>
    </source>
</evidence>
<evidence type="ECO:0000256" key="7">
    <source>
        <dbReference type="ARBA" id="ARBA00022692"/>
    </source>
</evidence>
<dbReference type="eggNOG" id="COG5002">
    <property type="taxonomic scope" value="Bacteria"/>
</dbReference>
<dbReference type="SMART" id="SM00388">
    <property type="entry name" value="HisKA"/>
    <property type="match status" value="1"/>
</dbReference>
<dbReference type="SUPFAM" id="SSF55874">
    <property type="entry name" value="ATPase domain of HSP90 chaperone/DNA topoisomerase II/histidine kinase"/>
    <property type="match status" value="1"/>
</dbReference>
<evidence type="ECO:0000313" key="17">
    <source>
        <dbReference type="EMBL" id="KRM25630.1"/>
    </source>
</evidence>
<dbReference type="Proteomes" id="UP000050949">
    <property type="component" value="Unassembled WGS sequence"/>
</dbReference>
<keyword evidence="8" id="KW-0547">Nucleotide-binding</keyword>
<dbReference type="PATRIC" id="fig|1122147.4.peg.565"/>
<dbReference type="PROSITE" id="PS50109">
    <property type="entry name" value="HIS_KIN"/>
    <property type="match status" value="1"/>
</dbReference>
<evidence type="ECO:0000259" key="15">
    <source>
        <dbReference type="PROSITE" id="PS50109"/>
    </source>
</evidence>
<feature type="transmembrane region" description="Helical" evidence="14">
    <location>
        <begin position="70"/>
        <end position="91"/>
    </location>
</feature>
<evidence type="ECO:0000256" key="5">
    <source>
        <dbReference type="ARBA" id="ARBA00022553"/>
    </source>
</evidence>
<dbReference type="InterPro" id="IPR050398">
    <property type="entry name" value="HssS/ArlS-like"/>
</dbReference>
<evidence type="ECO:0000256" key="9">
    <source>
        <dbReference type="ARBA" id="ARBA00022777"/>
    </source>
</evidence>
<dbReference type="SMART" id="SM00387">
    <property type="entry name" value="HATPase_c"/>
    <property type="match status" value="1"/>
</dbReference>
<dbReference type="Gene3D" id="1.10.287.130">
    <property type="match status" value="1"/>
</dbReference>
<name>A0A0R1X634_9LACO</name>
<evidence type="ECO:0000256" key="10">
    <source>
        <dbReference type="ARBA" id="ARBA00022840"/>
    </source>
</evidence>
<evidence type="ECO:0000256" key="12">
    <source>
        <dbReference type="ARBA" id="ARBA00023012"/>
    </source>
</evidence>
<dbReference type="PANTHER" id="PTHR45528:SF1">
    <property type="entry name" value="SENSOR HISTIDINE KINASE CPXA"/>
    <property type="match status" value="1"/>
</dbReference>
<comment type="subcellular location">
    <subcellularLocation>
        <location evidence="2">Cell membrane</location>
        <topology evidence="2">Multi-pass membrane protein</topology>
    </subcellularLocation>
</comment>
<comment type="catalytic activity">
    <reaction evidence="1">
        <text>ATP + protein L-histidine = ADP + protein N-phospho-L-histidine.</text>
        <dbReference type="EC" id="2.7.13.3"/>
    </reaction>
</comment>
<evidence type="ECO:0000256" key="6">
    <source>
        <dbReference type="ARBA" id="ARBA00022679"/>
    </source>
</evidence>
<gene>
    <name evidence="17" type="ORF">FC91_GL000545</name>
</gene>
<dbReference type="PRINTS" id="PR00344">
    <property type="entry name" value="BCTRLSENSOR"/>
</dbReference>
<dbReference type="InterPro" id="IPR003661">
    <property type="entry name" value="HisK_dim/P_dom"/>
</dbReference>
<comment type="caution">
    <text evidence="17">The sequence shown here is derived from an EMBL/GenBank/DDBJ whole genome shotgun (WGS) entry which is preliminary data.</text>
</comment>
<keyword evidence="7 14" id="KW-0812">Transmembrane</keyword>
<keyword evidence="13 14" id="KW-0472">Membrane</keyword>
<evidence type="ECO:0000256" key="2">
    <source>
        <dbReference type="ARBA" id="ARBA00004651"/>
    </source>
</evidence>
<dbReference type="InterPro" id="IPR004358">
    <property type="entry name" value="Sig_transdc_His_kin-like_C"/>
</dbReference>
<evidence type="ECO:0000256" key="3">
    <source>
        <dbReference type="ARBA" id="ARBA00012438"/>
    </source>
</evidence>
<keyword evidence="6" id="KW-0808">Transferase</keyword>
<dbReference type="Pfam" id="PF00512">
    <property type="entry name" value="HisKA"/>
    <property type="match status" value="1"/>
</dbReference>
<dbReference type="InterPro" id="IPR005467">
    <property type="entry name" value="His_kinase_dom"/>
</dbReference>
<dbReference type="EC" id="2.7.13.3" evidence="3"/>
<evidence type="ECO:0000313" key="18">
    <source>
        <dbReference type="Proteomes" id="UP000050949"/>
    </source>
</evidence>
<keyword evidence="9 17" id="KW-0418">Kinase</keyword>
<dbReference type="Gene3D" id="3.30.565.10">
    <property type="entry name" value="Histidine kinase-like ATPase, C-terminal domain"/>
    <property type="match status" value="1"/>
</dbReference>
<feature type="transmembrane region" description="Helical" evidence="14">
    <location>
        <begin position="21"/>
        <end position="42"/>
    </location>
</feature>
<dbReference type="PANTHER" id="PTHR45528">
    <property type="entry name" value="SENSOR HISTIDINE KINASE CPXA"/>
    <property type="match status" value="1"/>
</dbReference>
<dbReference type="InterPro" id="IPR036097">
    <property type="entry name" value="HisK_dim/P_sf"/>
</dbReference>
<dbReference type="GO" id="GO:0005886">
    <property type="term" value="C:plasma membrane"/>
    <property type="evidence" value="ECO:0007669"/>
    <property type="project" value="UniProtKB-SubCell"/>
</dbReference>
<keyword evidence="5" id="KW-0597">Phosphoprotein</keyword>
<dbReference type="AlphaFoldDB" id="A0A0R1X634"/>
<dbReference type="FunFam" id="1.10.287.130:FF:000001">
    <property type="entry name" value="Two-component sensor histidine kinase"/>
    <property type="match status" value="1"/>
</dbReference>
<dbReference type="InterPro" id="IPR036890">
    <property type="entry name" value="HATPase_C_sf"/>
</dbReference>
<evidence type="ECO:0000256" key="11">
    <source>
        <dbReference type="ARBA" id="ARBA00022989"/>
    </source>
</evidence>
<organism evidence="17 18">
    <name type="scientific">Schleiferilactobacillus harbinensis DSM 16991</name>
    <dbReference type="NCBI Taxonomy" id="1122147"/>
    <lineage>
        <taxon>Bacteria</taxon>
        <taxon>Bacillati</taxon>
        <taxon>Bacillota</taxon>
        <taxon>Bacilli</taxon>
        <taxon>Lactobacillales</taxon>
        <taxon>Lactobacillaceae</taxon>
        <taxon>Schleiferilactobacillus</taxon>
    </lineage>
</organism>
<evidence type="ECO:0000256" key="13">
    <source>
        <dbReference type="ARBA" id="ARBA00023136"/>
    </source>
</evidence>
<dbReference type="EMBL" id="AZFW01000103">
    <property type="protein sequence ID" value="KRM25630.1"/>
    <property type="molecule type" value="Genomic_DNA"/>
</dbReference>
<keyword evidence="10" id="KW-0067">ATP-binding</keyword>
<dbReference type="SUPFAM" id="SSF47384">
    <property type="entry name" value="Homodimeric domain of signal transducing histidine kinase"/>
    <property type="match status" value="1"/>
</dbReference>
<keyword evidence="4" id="KW-1003">Cell membrane</keyword>
<evidence type="ECO:0000256" key="8">
    <source>
        <dbReference type="ARBA" id="ARBA00022741"/>
    </source>
</evidence>
<dbReference type="Pfam" id="PF02518">
    <property type="entry name" value="HATPase_c"/>
    <property type="match status" value="1"/>
</dbReference>
<sequence length="406" mass="45834">MIPKKVKLTGREKSELIIEGIVTVVLLILLNFAVLVLITQVLNSSPRVQDGIWLLKIGLNQNNTLQLWSWQWLFVFLMVIVDVIVVWWRLIRRYHQIQMRHVIRELHYIAEGHLGHRIPFLVKTDLQKVIDSINALVDSTVQSMDEERQIEKSKDELISNVSHDIRTPLTSIIGYLGLIEDRQYHSEEELLKYSHTAYVKSKQMKVLVDDLFEYTKVRQTGTHLNTTEFSLTNLLAQLAASFELEAEKKKISIDIDTTPNPLVMTADPEKLVRVFNNLLVNGLKYGKGATHIWLTAQQVGSEVIIKVANDGAEIPNDSLSHLFDRFYRVEESRSQETGGSGLGLAIAQSIVALHGGYIYATSDAKMTSFVIYLPAAPGKPVAKPDAIKQVEQARHQKVGTQDHATA</sequence>
<feature type="domain" description="HAMP" evidence="16">
    <location>
        <begin position="93"/>
        <end position="145"/>
    </location>
</feature>
<keyword evidence="12" id="KW-0902">Two-component regulatory system</keyword>
<dbReference type="GO" id="GO:0000155">
    <property type="term" value="F:phosphorelay sensor kinase activity"/>
    <property type="evidence" value="ECO:0007669"/>
    <property type="project" value="InterPro"/>
</dbReference>
<dbReference type="InterPro" id="IPR003594">
    <property type="entry name" value="HATPase_dom"/>
</dbReference>
<dbReference type="FunFam" id="3.30.565.10:FF:000013">
    <property type="entry name" value="Two-component sensor histidine kinase"/>
    <property type="match status" value="1"/>
</dbReference>
<keyword evidence="11 14" id="KW-1133">Transmembrane helix</keyword>
<feature type="domain" description="Histidine kinase" evidence="15">
    <location>
        <begin position="160"/>
        <end position="377"/>
    </location>
</feature>
<reference evidence="17 18" key="1">
    <citation type="journal article" date="2015" name="Genome Announc.">
        <title>Expanding the biotechnology potential of lactobacilli through comparative genomics of 213 strains and associated genera.</title>
        <authorList>
            <person name="Sun Z."/>
            <person name="Harris H.M."/>
            <person name="McCann A."/>
            <person name="Guo C."/>
            <person name="Argimon S."/>
            <person name="Zhang W."/>
            <person name="Yang X."/>
            <person name="Jeffery I.B."/>
            <person name="Cooney J.C."/>
            <person name="Kagawa T.F."/>
            <person name="Liu W."/>
            <person name="Song Y."/>
            <person name="Salvetti E."/>
            <person name="Wrobel A."/>
            <person name="Rasinkangas P."/>
            <person name="Parkhill J."/>
            <person name="Rea M.C."/>
            <person name="O'Sullivan O."/>
            <person name="Ritari J."/>
            <person name="Douillard F.P."/>
            <person name="Paul Ross R."/>
            <person name="Yang R."/>
            <person name="Briner A.E."/>
            <person name="Felis G.E."/>
            <person name="de Vos W.M."/>
            <person name="Barrangou R."/>
            <person name="Klaenhammer T.R."/>
            <person name="Caufield P.W."/>
            <person name="Cui Y."/>
            <person name="Zhang H."/>
            <person name="O'Toole P.W."/>
        </authorList>
    </citation>
    <scope>NUCLEOTIDE SEQUENCE [LARGE SCALE GENOMIC DNA]</scope>
    <source>
        <strain evidence="17 18">DSM 16991</strain>
    </source>
</reference>
<evidence type="ECO:0000256" key="14">
    <source>
        <dbReference type="SAM" id="Phobius"/>
    </source>
</evidence>
<evidence type="ECO:0000256" key="4">
    <source>
        <dbReference type="ARBA" id="ARBA00022475"/>
    </source>
</evidence>
<accession>A0A0R1X634</accession>
<proteinExistence type="predicted"/>
<evidence type="ECO:0000256" key="1">
    <source>
        <dbReference type="ARBA" id="ARBA00000085"/>
    </source>
</evidence>
<dbReference type="InterPro" id="IPR003660">
    <property type="entry name" value="HAMP_dom"/>
</dbReference>
<dbReference type="PROSITE" id="PS50885">
    <property type="entry name" value="HAMP"/>
    <property type="match status" value="1"/>
</dbReference>
<dbReference type="GO" id="GO:0005524">
    <property type="term" value="F:ATP binding"/>
    <property type="evidence" value="ECO:0007669"/>
    <property type="project" value="UniProtKB-KW"/>
</dbReference>
<protein>
    <recommendedName>
        <fullName evidence="3">histidine kinase</fullName>
        <ecNumber evidence="3">2.7.13.3</ecNumber>
    </recommendedName>
</protein>
<dbReference type="CDD" id="cd00082">
    <property type="entry name" value="HisKA"/>
    <property type="match status" value="1"/>
</dbReference>